<dbReference type="Pfam" id="PF06271">
    <property type="entry name" value="RDD"/>
    <property type="match status" value="1"/>
</dbReference>
<comment type="caution">
    <text evidence="8">The sequence shown here is derived from an EMBL/GenBank/DDBJ whole genome shotgun (WGS) entry which is preliminary data.</text>
</comment>
<evidence type="ECO:0000256" key="5">
    <source>
        <dbReference type="ARBA" id="ARBA00023136"/>
    </source>
</evidence>
<feature type="transmembrane region" description="Helical" evidence="6">
    <location>
        <begin position="50"/>
        <end position="69"/>
    </location>
</feature>
<protein>
    <submittedName>
        <fullName evidence="8">Putative RDD family membrane protein YckC</fullName>
    </submittedName>
</protein>
<dbReference type="AlphaFoldDB" id="A0A839F351"/>
<evidence type="ECO:0000313" key="8">
    <source>
        <dbReference type="EMBL" id="MBA8888462.1"/>
    </source>
</evidence>
<evidence type="ECO:0000256" key="1">
    <source>
        <dbReference type="ARBA" id="ARBA00004651"/>
    </source>
</evidence>
<evidence type="ECO:0000313" key="9">
    <source>
        <dbReference type="Proteomes" id="UP000550401"/>
    </source>
</evidence>
<accession>A0A839F351</accession>
<keyword evidence="2" id="KW-1003">Cell membrane</keyword>
<comment type="subcellular location">
    <subcellularLocation>
        <location evidence="1">Cell membrane</location>
        <topology evidence="1">Multi-pass membrane protein</topology>
    </subcellularLocation>
</comment>
<keyword evidence="9" id="KW-1185">Reference proteome</keyword>
<gene>
    <name evidence="8" type="ORF">FHW12_002695</name>
</gene>
<sequence length="144" mass="15627">MPSATPASLWLRLAAAAYDLFPLIGLWMLTAGVAMLAVHGDVDVAHLSPLYLNALRAALLAVTAAYFVLSWSRGGQTIGMRAWRLRVVSADGSTLPWPRALLRFALALPSLLACGLGFAWCLLDRERRGWHDLASRSMLVRLAG</sequence>
<dbReference type="GO" id="GO:0005886">
    <property type="term" value="C:plasma membrane"/>
    <property type="evidence" value="ECO:0007669"/>
    <property type="project" value="UniProtKB-SubCell"/>
</dbReference>
<keyword evidence="5 6" id="KW-0472">Membrane</keyword>
<feature type="transmembrane region" description="Helical" evidence="6">
    <location>
        <begin position="20"/>
        <end position="38"/>
    </location>
</feature>
<organism evidence="8 9">
    <name type="scientific">Dokdonella fugitiva</name>
    <dbReference type="NCBI Taxonomy" id="328517"/>
    <lineage>
        <taxon>Bacteria</taxon>
        <taxon>Pseudomonadati</taxon>
        <taxon>Pseudomonadota</taxon>
        <taxon>Gammaproteobacteria</taxon>
        <taxon>Lysobacterales</taxon>
        <taxon>Rhodanobacteraceae</taxon>
        <taxon>Dokdonella</taxon>
    </lineage>
</organism>
<reference evidence="8 9" key="1">
    <citation type="submission" date="2020-07" db="EMBL/GenBank/DDBJ databases">
        <title>Genomic Encyclopedia of Type Strains, Phase IV (KMG-V): Genome sequencing to study the core and pangenomes of soil and plant-associated prokaryotes.</title>
        <authorList>
            <person name="Whitman W."/>
        </authorList>
    </citation>
    <scope>NUCLEOTIDE SEQUENCE [LARGE SCALE GENOMIC DNA]</scope>
    <source>
        <strain evidence="8 9">RH2WT43</strain>
    </source>
</reference>
<feature type="transmembrane region" description="Helical" evidence="6">
    <location>
        <begin position="101"/>
        <end position="123"/>
    </location>
</feature>
<evidence type="ECO:0000256" key="4">
    <source>
        <dbReference type="ARBA" id="ARBA00022989"/>
    </source>
</evidence>
<evidence type="ECO:0000256" key="3">
    <source>
        <dbReference type="ARBA" id="ARBA00022692"/>
    </source>
</evidence>
<dbReference type="InterPro" id="IPR051791">
    <property type="entry name" value="Pra-immunoreactive"/>
</dbReference>
<dbReference type="InterPro" id="IPR010432">
    <property type="entry name" value="RDD"/>
</dbReference>
<dbReference type="Proteomes" id="UP000550401">
    <property type="component" value="Unassembled WGS sequence"/>
</dbReference>
<keyword evidence="4 6" id="KW-1133">Transmembrane helix</keyword>
<evidence type="ECO:0000256" key="2">
    <source>
        <dbReference type="ARBA" id="ARBA00022475"/>
    </source>
</evidence>
<evidence type="ECO:0000259" key="7">
    <source>
        <dbReference type="Pfam" id="PF06271"/>
    </source>
</evidence>
<dbReference type="RefSeq" id="WP_182531512.1">
    <property type="nucleotide sequence ID" value="NZ_JACGXL010000004.1"/>
</dbReference>
<name>A0A839F351_9GAMM</name>
<feature type="domain" description="RDD" evidence="7">
    <location>
        <begin position="7"/>
        <end position="135"/>
    </location>
</feature>
<dbReference type="EMBL" id="JACGXL010000004">
    <property type="protein sequence ID" value="MBA8888462.1"/>
    <property type="molecule type" value="Genomic_DNA"/>
</dbReference>
<dbReference type="PANTHER" id="PTHR36115">
    <property type="entry name" value="PROLINE-RICH ANTIGEN HOMOLOG-RELATED"/>
    <property type="match status" value="1"/>
</dbReference>
<evidence type="ECO:0000256" key="6">
    <source>
        <dbReference type="SAM" id="Phobius"/>
    </source>
</evidence>
<proteinExistence type="predicted"/>
<dbReference type="PANTHER" id="PTHR36115:SF10">
    <property type="entry name" value="RDD DOMAIN-CONTAINING PROTEIN"/>
    <property type="match status" value="1"/>
</dbReference>
<keyword evidence="3 6" id="KW-0812">Transmembrane</keyword>